<evidence type="ECO:0000256" key="6">
    <source>
        <dbReference type="SAM" id="Phobius"/>
    </source>
</evidence>
<name>A0AAW0FB56_9APHY</name>
<feature type="transmembrane region" description="Helical" evidence="6">
    <location>
        <begin position="248"/>
        <end position="268"/>
    </location>
</feature>
<gene>
    <name evidence="8" type="ORF">QCA50_019263</name>
</gene>
<dbReference type="Proteomes" id="UP001385951">
    <property type="component" value="Unassembled WGS sequence"/>
</dbReference>
<dbReference type="PANTHER" id="PTHR23508:SF10">
    <property type="entry name" value="CARBOXYLIC ACID TRANSPORTER PROTEIN HOMOLOG"/>
    <property type="match status" value="1"/>
</dbReference>
<evidence type="ECO:0000256" key="4">
    <source>
        <dbReference type="ARBA" id="ARBA00023136"/>
    </source>
</evidence>
<dbReference type="FunFam" id="1.20.1250.20:FF:000340">
    <property type="entry name" value="MFS transporter, SHS family, lactate transporter"/>
    <property type="match status" value="1"/>
</dbReference>
<dbReference type="GO" id="GO:0015355">
    <property type="term" value="F:secondary active monocarboxylate transmembrane transporter activity"/>
    <property type="evidence" value="ECO:0007669"/>
    <property type="project" value="TreeGrafter"/>
</dbReference>
<feature type="transmembrane region" description="Helical" evidence="6">
    <location>
        <begin position="156"/>
        <end position="181"/>
    </location>
</feature>
<dbReference type="AlphaFoldDB" id="A0AAW0FB56"/>
<feature type="transmembrane region" description="Helical" evidence="6">
    <location>
        <begin position="72"/>
        <end position="94"/>
    </location>
</feature>
<evidence type="ECO:0000256" key="1">
    <source>
        <dbReference type="ARBA" id="ARBA00004141"/>
    </source>
</evidence>
<evidence type="ECO:0000256" key="5">
    <source>
        <dbReference type="SAM" id="MobiDB-lite"/>
    </source>
</evidence>
<feature type="domain" description="Major facilitator superfamily (MFS) profile" evidence="7">
    <location>
        <begin position="36"/>
        <end position="442"/>
    </location>
</feature>
<organism evidence="8 9">
    <name type="scientific">Cerrena zonata</name>
    <dbReference type="NCBI Taxonomy" id="2478898"/>
    <lineage>
        <taxon>Eukaryota</taxon>
        <taxon>Fungi</taxon>
        <taxon>Dikarya</taxon>
        <taxon>Basidiomycota</taxon>
        <taxon>Agaricomycotina</taxon>
        <taxon>Agaricomycetes</taxon>
        <taxon>Polyporales</taxon>
        <taxon>Cerrenaceae</taxon>
        <taxon>Cerrena</taxon>
    </lineage>
</organism>
<comment type="caution">
    <text evidence="8">The sequence shown here is derived from an EMBL/GenBank/DDBJ whole genome shotgun (WGS) entry which is preliminary data.</text>
</comment>
<keyword evidence="4 6" id="KW-0472">Membrane</keyword>
<dbReference type="InterPro" id="IPR020846">
    <property type="entry name" value="MFS_dom"/>
</dbReference>
<sequence length="493" mass="53340">MGHRFLTSLVPQKNQRVAGRPILEALRGLTWLQWMHFISGYIAWTADAIDFFSVSLSVTRLQQQFDRKTQDITTAITLTLLLRTAGAIIFGCLSDRFGRKWPLIINLVLISAIELGSGFVQTFKQFLGVRSLFGIAMGGVWGIASSNALENLPVEVRGLASGVLQQAYAVGYLIAAVINLYLVPNVSAGWRSLFWTASGISLFAAALRALLPESSVFIRVKANRVKDQTSLSRSRIFMHETKEMLKRHWTLCVYAILLMSGLNFLAHGSQDLYPTYLQVSKGLSDHNATVATIIGNCGAIAGGAVAGFVSQYIGRRLTMLILILFIGAFIPLWILPTGFGALAAGAFWMQFCVQGALGVIPIQLAEMSPPAFRATFPGVVYQLGNMVSSASAQIEATGGAHLKTTVPGKTDPVPDYATIQGILIGAVAAFVVCMIIIGPENLGSHFERYKTAIEEGGGRDEEVSDESSVDHEPKSPASSTKDSHDDVVEVRDV</sequence>
<dbReference type="GO" id="GO:0005886">
    <property type="term" value="C:plasma membrane"/>
    <property type="evidence" value="ECO:0007669"/>
    <property type="project" value="TreeGrafter"/>
</dbReference>
<evidence type="ECO:0000256" key="3">
    <source>
        <dbReference type="ARBA" id="ARBA00022989"/>
    </source>
</evidence>
<feature type="transmembrane region" description="Helical" evidence="6">
    <location>
        <begin position="288"/>
        <end position="309"/>
    </location>
</feature>
<proteinExistence type="predicted"/>
<dbReference type="Gene3D" id="1.20.1250.20">
    <property type="entry name" value="MFS general substrate transporter like domains"/>
    <property type="match status" value="2"/>
</dbReference>
<comment type="subcellular location">
    <subcellularLocation>
        <location evidence="1">Membrane</location>
        <topology evidence="1">Multi-pass membrane protein</topology>
    </subcellularLocation>
</comment>
<evidence type="ECO:0000313" key="9">
    <source>
        <dbReference type="Proteomes" id="UP001385951"/>
    </source>
</evidence>
<feature type="transmembrane region" description="Helical" evidence="6">
    <location>
        <begin position="126"/>
        <end position="144"/>
    </location>
</feature>
<evidence type="ECO:0000313" key="8">
    <source>
        <dbReference type="EMBL" id="KAK7677711.1"/>
    </source>
</evidence>
<dbReference type="InterPro" id="IPR036259">
    <property type="entry name" value="MFS_trans_sf"/>
</dbReference>
<keyword evidence="9" id="KW-1185">Reference proteome</keyword>
<dbReference type="GO" id="GO:0035879">
    <property type="term" value="P:plasma membrane lactate transport"/>
    <property type="evidence" value="ECO:0007669"/>
    <property type="project" value="TreeGrafter"/>
</dbReference>
<keyword evidence="3 6" id="KW-1133">Transmembrane helix</keyword>
<protein>
    <recommendedName>
        <fullName evidence="7">Major facilitator superfamily (MFS) profile domain-containing protein</fullName>
    </recommendedName>
</protein>
<accession>A0AAW0FB56</accession>
<dbReference type="EMBL" id="JASBNA010000083">
    <property type="protein sequence ID" value="KAK7677711.1"/>
    <property type="molecule type" value="Genomic_DNA"/>
</dbReference>
<evidence type="ECO:0000259" key="7">
    <source>
        <dbReference type="PROSITE" id="PS50850"/>
    </source>
</evidence>
<reference evidence="8 9" key="1">
    <citation type="submission" date="2022-09" db="EMBL/GenBank/DDBJ databases">
        <authorList>
            <person name="Palmer J.M."/>
        </authorList>
    </citation>
    <scope>NUCLEOTIDE SEQUENCE [LARGE SCALE GENOMIC DNA]</scope>
    <source>
        <strain evidence="8 9">DSM 7382</strain>
    </source>
</reference>
<dbReference type="PROSITE" id="PS50850">
    <property type="entry name" value="MFS"/>
    <property type="match status" value="1"/>
</dbReference>
<dbReference type="PANTHER" id="PTHR23508">
    <property type="entry name" value="CARBOXYLIC ACID TRANSPORTER PROTEIN HOMOLOG"/>
    <property type="match status" value="1"/>
</dbReference>
<feature type="transmembrane region" description="Helical" evidence="6">
    <location>
        <begin position="321"/>
        <end position="348"/>
    </location>
</feature>
<dbReference type="SUPFAM" id="SSF103473">
    <property type="entry name" value="MFS general substrate transporter"/>
    <property type="match status" value="1"/>
</dbReference>
<feature type="compositionally biased region" description="Basic and acidic residues" evidence="5">
    <location>
        <begin position="481"/>
        <end position="493"/>
    </location>
</feature>
<dbReference type="Pfam" id="PF00083">
    <property type="entry name" value="Sugar_tr"/>
    <property type="match status" value="1"/>
</dbReference>
<feature type="region of interest" description="Disordered" evidence="5">
    <location>
        <begin position="453"/>
        <end position="493"/>
    </location>
</feature>
<feature type="transmembrane region" description="Helical" evidence="6">
    <location>
        <begin position="417"/>
        <end position="438"/>
    </location>
</feature>
<dbReference type="CDD" id="cd17316">
    <property type="entry name" value="MFS_SV2_like"/>
    <property type="match status" value="1"/>
</dbReference>
<dbReference type="InterPro" id="IPR005828">
    <property type="entry name" value="MFS_sugar_transport-like"/>
</dbReference>
<keyword evidence="2 6" id="KW-0812">Transmembrane</keyword>
<evidence type="ECO:0000256" key="2">
    <source>
        <dbReference type="ARBA" id="ARBA00022692"/>
    </source>
</evidence>
<feature type="transmembrane region" description="Helical" evidence="6">
    <location>
        <begin position="101"/>
        <end position="120"/>
    </location>
</feature>